<dbReference type="VEuPathDB" id="VectorBase:GAUT041087"/>
<evidence type="ECO:0000313" key="2">
    <source>
        <dbReference type="EnsemblMetazoa" id="GAUT041087-PA"/>
    </source>
</evidence>
<evidence type="ECO:0000313" key="3">
    <source>
        <dbReference type="Proteomes" id="UP000078200"/>
    </source>
</evidence>
<accession>A0A1A9VLT1</accession>
<dbReference type="Proteomes" id="UP000078200">
    <property type="component" value="Unassembled WGS sequence"/>
</dbReference>
<keyword evidence="3" id="KW-1185">Reference proteome</keyword>
<name>A0A1A9VLT1_GLOAU</name>
<reference evidence="2" key="1">
    <citation type="submission" date="2020-05" db="UniProtKB">
        <authorList>
            <consortium name="EnsemblMetazoa"/>
        </authorList>
    </citation>
    <scope>IDENTIFICATION</scope>
    <source>
        <strain evidence="2">TTRI</strain>
    </source>
</reference>
<dbReference type="AlphaFoldDB" id="A0A1A9VLT1"/>
<feature type="compositionally biased region" description="Basic residues" evidence="1">
    <location>
        <begin position="119"/>
        <end position="132"/>
    </location>
</feature>
<sequence>MNRQKGFRRLELCSPTFFFFRSRKTVQSPNQSGKLHQNTISRCQLPSCAHQQFYKKEWMRSLNGDNNAQLSEIKSAADPKLNGAARVREPPLRKAQIRYAQDKSKCNGTSTTEAENKGSRQKLHKLHKKKKTLSSLNNT</sequence>
<proteinExistence type="predicted"/>
<evidence type="ECO:0000256" key="1">
    <source>
        <dbReference type="SAM" id="MobiDB-lite"/>
    </source>
</evidence>
<organism evidence="2 3">
    <name type="scientific">Glossina austeni</name>
    <name type="common">Savannah tsetse fly</name>
    <dbReference type="NCBI Taxonomy" id="7395"/>
    <lineage>
        <taxon>Eukaryota</taxon>
        <taxon>Metazoa</taxon>
        <taxon>Ecdysozoa</taxon>
        <taxon>Arthropoda</taxon>
        <taxon>Hexapoda</taxon>
        <taxon>Insecta</taxon>
        <taxon>Pterygota</taxon>
        <taxon>Neoptera</taxon>
        <taxon>Endopterygota</taxon>
        <taxon>Diptera</taxon>
        <taxon>Brachycera</taxon>
        <taxon>Muscomorpha</taxon>
        <taxon>Hippoboscoidea</taxon>
        <taxon>Glossinidae</taxon>
        <taxon>Glossina</taxon>
    </lineage>
</organism>
<protein>
    <submittedName>
        <fullName evidence="2">Uncharacterized protein</fullName>
    </submittedName>
</protein>
<feature type="region of interest" description="Disordered" evidence="1">
    <location>
        <begin position="81"/>
        <end position="139"/>
    </location>
</feature>
<dbReference type="EnsemblMetazoa" id="GAUT041087-RA">
    <property type="protein sequence ID" value="GAUT041087-PA"/>
    <property type="gene ID" value="GAUT041087"/>
</dbReference>